<evidence type="ECO:0000256" key="3">
    <source>
        <dbReference type="ARBA" id="ARBA00022837"/>
    </source>
</evidence>
<reference evidence="13" key="3">
    <citation type="submission" date="2025-09" db="UniProtKB">
        <authorList>
            <consortium name="Ensembl"/>
        </authorList>
    </citation>
    <scope>IDENTIFICATION</scope>
</reference>
<dbReference type="FunFam" id="2.60.120.260:FF:000081">
    <property type="entry name" value="Intraflagellar transport protein 25 homolog"/>
    <property type="match status" value="1"/>
</dbReference>
<dbReference type="GO" id="GO:0005929">
    <property type="term" value="C:cilium"/>
    <property type="evidence" value="ECO:0000318"/>
    <property type="project" value="GO_Central"/>
</dbReference>
<dbReference type="HOGENOM" id="CLU_867530_0_0_1"/>
<dbReference type="Bgee" id="ENSMODG00000021359">
    <property type="expression patterns" value="Expressed in skeleton of lower jaw and 17 other cell types or tissues"/>
</dbReference>
<dbReference type="GO" id="GO:0030992">
    <property type="term" value="C:intraciliary transport particle B"/>
    <property type="evidence" value="ECO:0000318"/>
    <property type="project" value="GO_Central"/>
</dbReference>
<evidence type="ECO:0000256" key="1">
    <source>
        <dbReference type="ARBA" id="ARBA00004138"/>
    </source>
</evidence>
<dbReference type="Proteomes" id="UP000002280">
    <property type="component" value="Unplaced"/>
</dbReference>
<dbReference type="SUPFAM" id="SSF49785">
    <property type="entry name" value="Galactose-binding domain-like"/>
    <property type="match status" value="1"/>
</dbReference>
<dbReference type="AlphaFoldDB" id="H9H800"/>
<organism evidence="13 14">
    <name type="scientific">Monodelphis domestica</name>
    <name type="common">Gray short-tailed opossum</name>
    <dbReference type="NCBI Taxonomy" id="13616"/>
    <lineage>
        <taxon>Eukaryota</taxon>
        <taxon>Metazoa</taxon>
        <taxon>Chordata</taxon>
        <taxon>Craniata</taxon>
        <taxon>Vertebrata</taxon>
        <taxon>Euteleostomi</taxon>
        <taxon>Mammalia</taxon>
        <taxon>Metatheria</taxon>
        <taxon>Didelphimorphia</taxon>
        <taxon>Didelphidae</taxon>
        <taxon>Monodelphis</taxon>
    </lineage>
</organism>
<protein>
    <recommendedName>
        <fullName evidence="9">Intraflagellar transport protein 25 homolog</fullName>
    </recommendedName>
    <alternativeName>
        <fullName evidence="11">Heat shock protein beta-11</fullName>
    </alternativeName>
    <alternativeName>
        <fullName evidence="10">Placental protein 25</fullName>
    </alternativeName>
</protein>
<dbReference type="STRING" id="13616.ENSMODP00000026691"/>
<evidence type="ECO:0000256" key="4">
    <source>
        <dbReference type="ARBA" id="ARBA00023069"/>
    </source>
</evidence>
<dbReference type="Ensembl" id="ENSMODT00000027170.4">
    <property type="protein sequence ID" value="ENSMODP00000026691.3"/>
    <property type="gene ID" value="ENSMODG00000021359.4"/>
</dbReference>
<proteinExistence type="inferred from homology"/>
<evidence type="ECO:0000256" key="11">
    <source>
        <dbReference type="ARBA" id="ARBA00077899"/>
    </source>
</evidence>
<comment type="subcellular location">
    <subcellularLocation>
        <location evidence="1">Cell projection</location>
        <location evidence="1">Cilium</location>
    </subcellularLocation>
</comment>
<keyword evidence="5" id="KW-0966">Cell projection</keyword>
<dbReference type="PANTHER" id="PTHR33906">
    <property type="entry name" value="INTRAFLAGELLAR TRANSPORT PROTEIN 25 HOMOLOG"/>
    <property type="match status" value="1"/>
</dbReference>
<evidence type="ECO:0000256" key="7">
    <source>
        <dbReference type="ARBA" id="ARBA00061362"/>
    </source>
</evidence>
<keyword evidence="14" id="KW-1185">Reference proteome</keyword>
<keyword evidence="4" id="KW-0969">Cilium</keyword>
<dbReference type="InterPro" id="IPR008979">
    <property type="entry name" value="Galactose-bd-like_sf"/>
</dbReference>
<reference evidence="13" key="1">
    <citation type="journal article" date="2007" name="Nature">
        <title>Genome of the marsupial Monodelphis domestica reveals innovation in non-coding sequences.</title>
        <authorList>
            <person name="Mikkelsen T.S."/>
            <person name="Wakefield M.J."/>
            <person name="Aken B."/>
            <person name="Amemiya C.T."/>
            <person name="Chang J.L."/>
            <person name="Duke S."/>
            <person name="Garber M."/>
            <person name="Gentles A.J."/>
            <person name="Goodstadt L."/>
            <person name="Heger A."/>
            <person name="Jurka J."/>
            <person name="Kamal M."/>
            <person name="Mauceli E."/>
            <person name="Searle S.M."/>
            <person name="Sharpe T."/>
            <person name="Baker M.L."/>
            <person name="Batzer M.A."/>
            <person name="Benos P.V."/>
            <person name="Belov K."/>
            <person name="Clamp M."/>
            <person name="Cook A."/>
            <person name="Cuff J."/>
            <person name="Das R."/>
            <person name="Davidow L."/>
            <person name="Deakin J.E."/>
            <person name="Fazzari M.J."/>
            <person name="Glass J.L."/>
            <person name="Grabherr M."/>
            <person name="Greally J.M."/>
            <person name="Gu W."/>
            <person name="Hore T.A."/>
            <person name="Huttley G.A."/>
            <person name="Kleber M."/>
            <person name="Jirtle R.L."/>
            <person name="Koina E."/>
            <person name="Lee J.T."/>
            <person name="Mahony S."/>
            <person name="Marra M.A."/>
            <person name="Miller R.D."/>
            <person name="Nicholls R.D."/>
            <person name="Oda M."/>
            <person name="Papenfuss A.T."/>
            <person name="Parra Z.E."/>
            <person name="Pollock D.D."/>
            <person name="Ray D.A."/>
            <person name="Schein J.E."/>
            <person name="Speed T.P."/>
            <person name="Thompson K."/>
            <person name="VandeBerg J.L."/>
            <person name="Wade C.M."/>
            <person name="Walker J.A."/>
            <person name="Waters P.D."/>
            <person name="Webber C."/>
            <person name="Weidman J.R."/>
            <person name="Xie X."/>
            <person name="Zody M.C."/>
            <person name="Baldwin J."/>
            <person name="Abdouelleil A."/>
            <person name="Abdulkadir J."/>
            <person name="Abebe A."/>
            <person name="Abera B."/>
            <person name="Abreu J."/>
            <person name="Acer S.C."/>
            <person name="Aftuck L."/>
            <person name="Alexander A."/>
            <person name="An P."/>
            <person name="Anderson E."/>
            <person name="Anderson S."/>
            <person name="Arachi H."/>
            <person name="Azer M."/>
            <person name="Bachantsang P."/>
            <person name="Barry A."/>
            <person name="Bayul T."/>
            <person name="Berlin A."/>
            <person name="Bessette D."/>
            <person name="Bloom T."/>
            <person name="Bloom T."/>
            <person name="Boguslavskiy L."/>
            <person name="Bonnet C."/>
            <person name="Boukhgalter B."/>
            <person name="Bourzgui I."/>
            <person name="Brown A."/>
            <person name="Cahill P."/>
            <person name="Channer S."/>
            <person name="Cheshatsang Y."/>
            <person name="Chuda L."/>
            <person name="Citroen M."/>
            <person name="Collymore A."/>
            <person name="Cooke P."/>
            <person name="Costello M."/>
            <person name="D'Aco K."/>
            <person name="Daza R."/>
            <person name="De Haan G."/>
            <person name="DeGray S."/>
            <person name="DeMaso C."/>
            <person name="Dhargay N."/>
            <person name="Dooley K."/>
            <person name="Dooley E."/>
            <person name="Doricent M."/>
            <person name="Dorje P."/>
            <person name="Dorjee K."/>
            <person name="Dupes A."/>
            <person name="Elong R."/>
            <person name="Falk J."/>
            <person name="Farina A."/>
            <person name="Faro S."/>
            <person name="Ferguson D."/>
            <person name="Fisher S."/>
            <person name="Foley C.D."/>
            <person name="Franke A."/>
            <person name="Friedrich D."/>
            <person name="Gadbois L."/>
            <person name="Gearin G."/>
            <person name="Gearin C.R."/>
            <person name="Giannoukos G."/>
            <person name="Goode T."/>
            <person name="Graham J."/>
            <person name="Grandbois E."/>
            <person name="Grewal S."/>
            <person name="Gyaltsen K."/>
            <person name="Hafez N."/>
            <person name="Hagos B."/>
            <person name="Hall J."/>
            <person name="Henson C."/>
            <person name="Hollinger A."/>
            <person name="Honan T."/>
            <person name="Huard M.D."/>
            <person name="Hughes L."/>
            <person name="Hurhula B."/>
            <person name="Husby M.E."/>
            <person name="Kamat A."/>
            <person name="Kanga B."/>
            <person name="Kashin S."/>
            <person name="Khazanovich D."/>
            <person name="Kisner P."/>
            <person name="Lance K."/>
            <person name="Lara M."/>
            <person name="Lee W."/>
            <person name="Lennon N."/>
            <person name="Letendre F."/>
            <person name="LeVine R."/>
            <person name="Lipovsky A."/>
            <person name="Liu X."/>
            <person name="Liu J."/>
            <person name="Liu S."/>
            <person name="Lokyitsang T."/>
            <person name="Lokyitsang Y."/>
            <person name="Lubonja R."/>
            <person name="Lui A."/>
            <person name="MacDonald P."/>
            <person name="Magnisalis V."/>
            <person name="Maru K."/>
            <person name="Matthews C."/>
            <person name="McCusker W."/>
            <person name="McDonough S."/>
            <person name="Mehta T."/>
            <person name="Meldrim J."/>
            <person name="Meneus L."/>
            <person name="Mihai O."/>
            <person name="Mihalev A."/>
            <person name="Mihova T."/>
            <person name="Mittelman R."/>
            <person name="Mlenga V."/>
            <person name="Montmayeur A."/>
            <person name="Mulrain L."/>
            <person name="Navidi A."/>
            <person name="Naylor J."/>
            <person name="Negash T."/>
            <person name="Nguyen T."/>
            <person name="Nguyen N."/>
            <person name="Nicol R."/>
            <person name="Norbu C."/>
            <person name="Norbu N."/>
            <person name="Novod N."/>
            <person name="O'Neill B."/>
            <person name="Osman S."/>
            <person name="Markiewicz E."/>
            <person name="Oyono O.L."/>
            <person name="Patti C."/>
            <person name="Phunkhang P."/>
            <person name="Pierre F."/>
            <person name="Priest M."/>
            <person name="Raghuraman S."/>
            <person name="Rege F."/>
            <person name="Reyes R."/>
            <person name="Rise C."/>
            <person name="Rogov P."/>
            <person name="Ross K."/>
            <person name="Ryan E."/>
            <person name="Settipalli S."/>
            <person name="Shea T."/>
            <person name="Sherpa N."/>
            <person name="Shi L."/>
            <person name="Shih D."/>
            <person name="Sparrow T."/>
            <person name="Spaulding J."/>
            <person name="Stalker J."/>
            <person name="Stange-Thomann N."/>
            <person name="Stavropoulos S."/>
            <person name="Stone C."/>
            <person name="Strader C."/>
            <person name="Tesfaye S."/>
            <person name="Thomson T."/>
            <person name="Thoulutsang Y."/>
            <person name="Thoulutsang D."/>
            <person name="Topham K."/>
            <person name="Topping I."/>
            <person name="Tsamla T."/>
            <person name="Vassiliev H."/>
            <person name="Vo A."/>
            <person name="Wangchuk T."/>
            <person name="Wangdi T."/>
            <person name="Weiand M."/>
            <person name="Wilkinson J."/>
            <person name="Wilson A."/>
            <person name="Yadav S."/>
            <person name="Young G."/>
            <person name="Yu Q."/>
            <person name="Zembek L."/>
            <person name="Zhong D."/>
            <person name="Zimmer A."/>
            <person name="Zwirko Z."/>
            <person name="Jaffe D.B."/>
            <person name="Alvarez P."/>
            <person name="Brockman W."/>
            <person name="Butler J."/>
            <person name="Chin C."/>
            <person name="Gnerre S."/>
            <person name="MacCallum I."/>
            <person name="Graves J.A."/>
            <person name="Ponting C.P."/>
            <person name="Breen M."/>
            <person name="Samollow P.B."/>
            <person name="Lander E.S."/>
            <person name="Lindblad-Toh K."/>
        </authorList>
    </citation>
    <scope>NUCLEOTIDE SEQUENCE [LARGE SCALE GENOMIC DNA]</scope>
</reference>
<evidence type="ECO:0000313" key="13">
    <source>
        <dbReference type="Ensembl" id="ENSMODP00000026691.3"/>
    </source>
</evidence>
<dbReference type="GeneTree" id="ENSGT00390000012620"/>
<sequence>SVRAGWAEPYTQNRLAQSVLSSSPGRRGNAGAKGYRPERRPFTETPASTPISKKAPSSRRFRFVLTSSGSLGTAPCPGPQALAPPSVTRKRVTTLPFPLASLRSLLRLPSLPLAPPALLTLAPLRGLALAPPSSLALAPPPGCQATASLPCRLASLLWRRPLVVKRLLPSQGLHSGPSMRVVDLSLSSEGTEVILATSSDEKYPPENIIDGNAATFWTTTGMFPQEFIICFHKHVKIERLSLHCYFVRSLRIEKSNAKEPVDFERWVERDLVHTEGQLQIEEFMFRDGYATHLRFIIKSAYDHFVSVHRVSIEGMSVSAIT</sequence>
<dbReference type="GO" id="GO:0042073">
    <property type="term" value="P:intraciliary transport"/>
    <property type="evidence" value="ECO:0007669"/>
    <property type="project" value="InterPro"/>
</dbReference>
<dbReference type="PANTHER" id="PTHR33906:SF1">
    <property type="entry name" value="INTRAFLAGELLAR TRANSPORT PROTEIN 25 HOMOLOG"/>
    <property type="match status" value="1"/>
</dbReference>
<dbReference type="InterPro" id="IPR033558">
    <property type="entry name" value="IFT25"/>
</dbReference>
<dbReference type="eggNOG" id="KOG3437">
    <property type="taxonomic scope" value="Eukaryota"/>
</dbReference>
<dbReference type="Gene3D" id="2.60.120.260">
    <property type="entry name" value="Galactose-binding domain-like"/>
    <property type="match status" value="1"/>
</dbReference>
<feature type="compositionally biased region" description="Polar residues" evidence="12">
    <location>
        <begin position="10"/>
        <end position="24"/>
    </location>
</feature>
<evidence type="ECO:0000256" key="10">
    <source>
        <dbReference type="ARBA" id="ARBA00076413"/>
    </source>
</evidence>
<evidence type="ECO:0000256" key="6">
    <source>
        <dbReference type="ARBA" id="ARBA00058003"/>
    </source>
</evidence>
<evidence type="ECO:0000256" key="9">
    <source>
        <dbReference type="ARBA" id="ARBA00071135"/>
    </source>
</evidence>
<comment type="similarity">
    <text evidence="7">Belongs to the IFT25 family.</text>
</comment>
<name>H9H800_MONDO</name>
<feature type="region of interest" description="Disordered" evidence="12">
    <location>
        <begin position="1"/>
        <end position="58"/>
    </location>
</feature>
<evidence type="ECO:0000256" key="12">
    <source>
        <dbReference type="SAM" id="MobiDB-lite"/>
    </source>
</evidence>
<comment type="function">
    <text evidence="6">Component of the IFT complex B required for sonic hedgehog/SHH signaling. May mediate transport of SHH components: required for the export of SMO and PTCH1 receptors out of the cilium and the accumulation of GLI2 at the ciliary tip in response to activation of the SHH pathway, suggesting it is involved in the dynamic transport of SHH signaling molecules within the cilium. Not required for ciliary assembly. Its role in intraflagellar transport is mainly seen in tissues rich in ciliated cells such as kidney and testis. Essential for male fertility, spermiogenesis and sperm flagella formation. Plays a role in the early development of the kidney. May be involved in the regulation of ureteric bud initiation.</text>
</comment>
<evidence type="ECO:0000256" key="2">
    <source>
        <dbReference type="ARBA" id="ARBA00022723"/>
    </source>
</evidence>
<reference evidence="13" key="2">
    <citation type="submission" date="2025-08" db="UniProtKB">
        <authorList>
            <consortium name="Ensembl"/>
        </authorList>
    </citation>
    <scope>IDENTIFICATION</scope>
</reference>
<evidence type="ECO:0000256" key="5">
    <source>
        <dbReference type="ARBA" id="ARBA00023273"/>
    </source>
</evidence>
<dbReference type="GO" id="GO:0007283">
    <property type="term" value="P:spermatogenesis"/>
    <property type="evidence" value="ECO:0000318"/>
    <property type="project" value="GO_Central"/>
</dbReference>
<dbReference type="GO" id="GO:0007224">
    <property type="term" value="P:smoothened signaling pathway"/>
    <property type="evidence" value="ECO:0000318"/>
    <property type="project" value="GO_Central"/>
</dbReference>
<dbReference type="InParanoid" id="H9H800"/>
<keyword evidence="2" id="KW-0479">Metal-binding</keyword>
<dbReference type="GO" id="GO:0046872">
    <property type="term" value="F:metal ion binding"/>
    <property type="evidence" value="ECO:0007669"/>
    <property type="project" value="UniProtKB-KW"/>
</dbReference>
<accession>H9H800</accession>
<evidence type="ECO:0000256" key="8">
    <source>
        <dbReference type="ARBA" id="ARBA00063061"/>
    </source>
</evidence>
<comment type="subunit">
    <text evidence="8">Component of the IFT complex B, at least composed of IFT20, IFT22, IFT25, IFT27, IFT46, IFT52, TRAF3IP1/IFT54, IFT57, IFT74, IFT80, IFT81, and IFT88. Interacts with IFT27. Interacts with IFT88.</text>
</comment>
<dbReference type="GO" id="GO:0005813">
    <property type="term" value="C:centrosome"/>
    <property type="evidence" value="ECO:0000318"/>
    <property type="project" value="GO_Central"/>
</dbReference>
<keyword evidence="3" id="KW-0106">Calcium</keyword>
<evidence type="ECO:0000313" key="14">
    <source>
        <dbReference type="Proteomes" id="UP000002280"/>
    </source>
</evidence>